<keyword evidence="5 7" id="KW-0131">Cell cycle</keyword>
<dbReference type="InterPro" id="IPR005761">
    <property type="entry name" value="UDP-N-AcMur-Glu-dNH2Pim_ligase"/>
</dbReference>
<proteinExistence type="inferred from homology"/>
<feature type="binding site" evidence="7">
    <location>
        <begin position="154"/>
        <end position="155"/>
    </location>
    <ligand>
        <name>UDP-N-acetyl-alpha-D-muramoyl-L-alanyl-D-glutamate</name>
        <dbReference type="ChEBI" id="CHEBI:83900"/>
    </ligand>
</feature>
<comment type="catalytic activity">
    <reaction evidence="7">
        <text>UDP-N-acetyl-alpha-D-muramoyl-L-alanyl-D-glutamate + meso-2,6-diaminopimelate + ATP = UDP-N-acetyl-alpha-D-muramoyl-L-alanyl-gamma-D-glutamyl-meso-2,6-diaminopimelate + ADP + phosphate + H(+)</text>
        <dbReference type="Rhea" id="RHEA:23676"/>
        <dbReference type="ChEBI" id="CHEBI:15378"/>
        <dbReference type="ChEBI" id="CHEBI:30616"/>
        <dbReference type="ChEBI" id="CHEBI:43474"/>
        <dbReference type="ChEBI" id="CHEBI:57791"/>
        <dbReference type="ChEBI" id="CHEBI:83900"/>
        <dbReference type="ChEBI" id="CHEBI:83905"/>
        <dbReference type="ChEBI" id="CHEBI:456216"/>
        <dbReference type="EC" id="6.3.2.13"/>
    </reaction>
</comment>
<keyword evidence="6 7" id="KW-0961">Cell wall biogenesis/degradation</keyword>
<dbReference type="HAMAP" id="MF_00208">
    <property type="entry name" value="MurE"/>
    <property type="match status" value="1"/>
</dbReference>
<dbReference type="Proteomes" id="UP000271010">
    <property type="component" value="Unassembled WGS sequence"/>
</dbReference>
<dbReference type="SUPFAM" id="SSF63418">
    <property type="entry name" value="MurE/MurF N-terminal domain"/>
    <property type="match status" value="1"/>
</dbReference>
<feature type="binding site" evidence="7">
    <location>
        <position position="189"/>
    </location>
    <ligand>
        <name>UDP-N-acetyl-alpha-D-muramoyl-L-alanyl-D-glutamate</name>
        <dbReference type="ChEBI" id="CHEBI:83900"/>
    </ligand>
</feature>
<dbReference type="RefSeq" id="WP_123133581.1">
    <property type="nucleotide sequence ID" value="NZ_RJJE01000017.1"/>
</dbReference>
<keyword evidence="3 7" id="KW-0133">Cell shape</keyword>
<dbReference type="OrthoDB" id="9800958at2"/>
<keyword evidence="2 7" id="KW-0132">Cell division</keyword>
<sequence length="487" mass="53303">MAQLEHLLQVLQPTRLLGSTNPELSALTMDSRQAGPGVAFFAIRGTLRDGHDYIDAAVAQGVSVVFCEKEPLNAPQQVTFVVVPNAAEAMGHVAAEFYGNPSKKLKLVGVTGTNGKTTCVTLLHKLYRDLGYNAGLLSTVQNQINETVIPASHTTPDAITLQSLLAQMVKAGCTHAFMEVSSHALVQHRVTGVQFTGAVFTNITHDHLDYHGTFDEYIRAKKLFFDHLGKKSFALVNSDDKRSMVMLQNTKAEKYTYALRKEADFKARLIDNSIQGLQLELEGQEVWFRLIGTFNAYNLLAVYGAATLLGEDKQEVLASLSNLTSAAGRFDYVVSPGQITGIVDYAHTPDALENVLQTISQIRKPEQKVITVVGCGGNRDAAKRPVMADIAARLSDRVILTSDNPRDEDPQEILNQMQTGVKQPDLKKALSVVDRREAIKTAVLLAEADDIILVAGKGHETYQEVKGVRSAFDDKQVLQESFALLQK</sequence>
<comment type="similarity">
    <text evidence="1 7">Belongs to the MurCDEF family. MurE subfamily.</text>
</comment>
<dbReference type="GO" id="GO:0000287">
    <property type="term" value="F:magnesium ion binding"/>
    <property type="evidence" value="ECO:0007669"/>
    <property type="project" value="UniProtKB-UniRule"/>
</dbReference>
<dbReference type="Pfam" id="PF02875">
    <property type="entry name" value="Mur_ligase_C"/>
    <property type="match status" value="1"/>
</dbReference>
<dbReference type="SUPFAM" id="SSF53623">
    <property type="entry name" value="MurD-like peptide ligases, catalytic domain"/>
    <property type="match status" value="1"/>
</dbReference>
<dbReference type="GO" id="GO:0009252">
    <property type="term" value="P:peptidoglycan biosynthetic process"/>
    <property type="evidence" value="ECO:0007669"/>
    <property type="project" value="UniProtKB-UniRule"/>
</dbReference>
<feature type="binding site" evidence="7">
    <location>
        <position position="379"/>
    </location>
    <ligand>
        <name>meso-2,6-diaminopimelate</name>
        <dbReference type="ChEBI" id="CHEBI:57791"/>
    </ligand>
</feature>
<dbReference type="SUPFAM" id="SSF53244">
    <property type="entry name" value="MurD-like peptide ligases, peptide-binding domain"/>
    <property type="match status" value="1"/>
</dbReference>
<dbReference type="Pfam" id="PF08245">
    <property type="entry name" value="Mur_ligase_M"/>
    <property type="match status" value="1"/>
</dbReference>
<keyword evidence="4 7" id="KW-0573">Peptidoglycan synthesis</keyword>
<keyword evidence="7" id="KW-0067">ATP-binding</keyword>
<evidence type="ECO:0000256" key="4">
    <source>
        <dbReference type="ARBA" id="ARBA00022984"/>
    </source>
</evidence>
<feature type="short sequence motif" description="Meso-diaminopimelate recognition motif" evidence="7">
    <location>
        <begin position="403"/>
        <end position="406"/>
    </location>
</feature>
<dbReference type="Pfam" id="PF01225">
    <property type="entry name" value="Mur_ligase"/>
    <property type="match status" value="1"/>
</dbReference>
<dbReference type="UniPathway" id="UPA00219"/>
<protein>
    <recommendedName>
        <fullName evidence="7">UDP-N-acetylmuramoyl-L-alanyl-D-glutamate--2,6-diaminopimelate ligase</fullName>
        <ecNumber evidence="7">6.3.2.13</ecNumber>
    </recommendedName>
    <alternativeName>
        <fullName evidence="7">Meso-A2pm-adding enzyme</fullName>
    </alternativeName>
    <alternativeName>
        <fullName evidence="7">Meso-diaminopimelate-adding enzyme</fullName>
    </alternativeName>
    <alternativeName>
        <fullName evidence="7">UDP-MurNAc-L-Ala-D-Glu:meso-diaminopimelate ligase</fullName>
    </alternativeName>
    <alternativeName>
        <fullName evidence="7">UDP-MurNAc-tripeptide synthetase</fullName>
    </alternativeName>
    <alternativeName>
        <fullName evidence="7">UDP-N-acetylmuramyl-tripeptide synthetase</fullName>
    </alternativeName>
</protein>
<feature type="domain" description="Mur ligase C-terminal" evidence="10">
    <location>
        <begin position="328"/>
        <end position="458"/>
    </location>
</feature>
<dbReference type="Gene3D" id="3.40.1190.10">
    <property type="entry name" value="Mur-like, catalytic domain"/>
    <property type="match status" value="1"/>
</dbReference>
<dbReference type="InterPro" id="IPR004101">
    <property type="entry name" value="Mur_ligase_C"/>
</dbReference>
<comment type="PTM">
    <text evidence="7">Carboxylation is probably crucial for Mg(2+) binding and, consequently, for the gamma-phosphate positioning of ATP.</text>
</comment>
<feature type="binding site" evidence="7">
    <location>
        <position position="460"/>
    </location>
    <ligand>
        <name>meso-2,6-diaminopimelate</name>
        <dbReference type="ChEBI" id="CHEBI:57791"/>
    </ligand>
</feature>
<dbReference type="GO" id="GO:0008360">
    <property type="term" value="P:regulation of cell shape"/>
    <property type="evidence" value="ECO:0007669"/>
    <property type="project" value="UniProtKB-KW"/>
</dbReference>
<feature type="binding site" evidence="7">
    <location>
        <position position="187"/>
    </location>
    <ligand>
        <name>UDP-N-acetyl-alpha-D-muramoyl-L-alanyl-D-glutamate</name>
        <dbReference type="ChEBI" id="CHEBI:83900"/>
    </ligand>
</feature>
<dbReference type="PANTHER" id="PTHR23135:SF4">
    <property type="entry name" value="UDP-N-ACETYLMURAMOYL-L-ALANYL-D-GLUTAMATE--2,6-DIAMINOPIMELATE LIGASE MURE HOMOLOG, CHLOROPLASTIC"/>
    <property type="match status" value="1"/>
</dbReference>
<dbReference type="InterPro" id="IPR036565">
    <property type="entry name" value="Mur-like_cat_sf"/>
</dbReference>
<comment type="caution">
    <text evidence="7">Lacks conserved residue(s) required for the propagation of feature annotation.</text>
</comment>
<feature type="binding site" evidence="7">
    <location>
        <position position="456"/>
    </location>
    <ligand>
        <name>meso-2,6-diaminopimelate</name>
        <dbReference type="ChEBI" id="CHEBI:57791"/>
    </ligand>
</feature>
<dbReference type="InterPro" id="IPR035911">
    <property type="entry name" value="MurE/MurF_N"/>
</dbReference>
<name>A0A3M9MNJ8_9BACT</name>
<comment type="subcellular location">
    <subcellularLocation>
        <location evidence="7 8">Cytoplasm</location>
    </subcellularLocation>
</comment>
<evidence type="ECO:0000256" key="1">
    <source>
        <dbReference type="ARBA" id="ARBA00005898"/>
    </source>
</evidence>
<evidence type="ECO:0000313" key="13">
    <source>
        <dbReference type="Proteomes" id="UP000271010"/>
    </source>
</evidence>
<feature type="modified residue" description="N6-carboxylysine" evidence="7">
    <location>
        <position position="221"/>
    </location>
</feature>
<dbReference type="GO" id="GO:0005737">
    <property type="term" value="C:cytoplasm"/>
    <property type="evidence" value="ECO:0007669"/>
    <property type="project" value="UniProtKB-SubCell"/>
</dbReference>
<evidence type="ECO:0000259" key="11">
    <source>
        <dbReference type="Pfam" id="PF08245"/>
    </source>
</evidence>
<evidence type="ECO:0000256" key="7">
    <source>
        <dbReference type="HAMAP-Rule" id="MF_00208"/>
    </source>
</evidence>
<evidence type="ECO:0000256" key="5">
    <source>
        <dbReference type="ARBA" id="ARBA00023306"/>
    </source>
</evidence>
<comment type="caution">
    <text evidence="12">The sequence shown here is derived from an EMBL/GenBank/DDBJ whole genome shotgun (WGS) entry which is preliminary data.</text>
</comment>
<feature type="binding site" evidence="7">
    <location>
        <position position="31"/>
    </location>
    <ligand>
        <name>UDP-N-acetyl-alpha-D-muramoyl-L-alanyl-D-glutamate</name>
        <dbReference type="ChEBI" id="CHEBI:83900"/>
    </ligand>
</feature>
<dbReference type="AlphaFoldDB" id="A0A3M9MNJ8"/>
<comment type="cofactor">
    <cofactor evidence="7">
        <name>Mg(2+)</name>
        <dbReference type="ChEBI" id="CHEBI:18420"/>
    </cofactor>
</comment>
<dbReference type="Gene3D" id="3.40.1390.10">
    <property type="entry name" value="MurE/MurF, N-terminal domain"/>
    <property type="match status" value="1"/>
</dbReference>
<dbReference type="GO" id="GO:0005524">
    <property type="term" value="F:ATP binding"/>
    <property type="evidence" value="ECO:0007669"/>
    <property type="project" value="UniProtKB-UniRule"/>
</dbReference>
<evidence type="ECO:0000256" key="8">
    <source>
        <dbReference type="RuleBase" id="RU004135"/>
    </source>
</evidence>
<feature type="domain" description="Mur ligase central" evidence="11">
    <location>
        <begin position="110"/>
        <end position="306"/>
    </location>
</feature>
<dbReference type="InterPro" id="IPR036615">
    <property type="entry name" value="Mur_ligase_C_dom_sf"/>
</dbReference>
<dbReference type="EMBL" id="RJJE01000017">
    <property type="protein sequence ID" value="RNI27112.1"/>
    <property type="molecule type" value="Genomic_DNA"/>
</dbReference>
<dbReference type="GO" id="GO:0051301">
    <property type="term" value="P:cell division"/>
    <property type="evidence" value="ECO:0007669"/>
    <property type="project" value="UniProtKB-KW"/>
</dbReference>
<comment type="pathway">
    <text evidence="7 8">Cell wall biogenesis; peptidoglycan biosynthesis.</text>
</comment>
<dbReference type="InterPro" id="IPR013221">
    <property type="entry name" value="Mur_ligase_cen"/>
</dbReference>
<evidence type="ECO:0000259" key="9">
    <source>
        <dbReference type="Pfam" id="PF01225"/>
    </source>
</evidence>
<evidence type="ECO:0000313" key="12">
    <source>
        <dbReference type="EMBL" id="RNI27112.1"/>
    </source>
</evidence>
<keyword evidence="7" id="KW-0547">Nucleotide-binding</keyword>
<dbReference type="NCBIfam" id="NF001126">
    <property type="entry name" value="PRK00139.1-4"/>
    <property type="match status" value="1"/>
</dbReference>
<accession>A0A3M9MNJ8</accession>
<feature type="binding site" evidence="7">
    <location>
        <begin position="112"/>
        <end position="118"/>
    </location>
    <ligand>
        <name>ATP</name>
        <dbReference type="ChEBI" id="CHEBI:30616"/>
    </ligand>
</feature>
<organism evidence="12 13">
    <name type="scientific">Rufibacter immobilis</name>
    <dbReference type="NCBI Taxonomy" id="1348778"/>
    <lineage>
        <taxon>Bacteria</taxon>
        <taxon>Pseudomonadati</taxon>
        <taxon>Bacteroidota</taxon>
        <taxon>Cytophagia</taxon>
        <taxon>Cytophagales</taxon>
        <taxon>Hymenobacteraceae</taxon>
        <taxon>Rufibacter</taxon>
    </lineage>
</organism>
<gene>
    <name evidence="7" type="primary">murE</name>
    <name evidence="12" type="ORF">EFA69_13125</name>
</gene>
<comment type="function">
    <text evidence="7">Catalyzes the addition of meso-diaminopimelic acid to the nucleotide precursor UDP-N-acetylmuramoyl-L-alanyl-D-glutamate (UMAG) in the biosynthesis of bacterial cell-wall peptidoglycan.</text>
</comment>
<keyword evidence="7" id="KW-0963">Cytoplasm</keyword>
<evidence type="ECO:0000256" key="3">
    <source>
        <dbReference type="ARBA" id="ARBA00022960"/>
    </source>
</evidence>
<dbReference type="PANTHER" id="PTHR23135">
    <property type="entry name" value="MUR LIGASE FAMILY MEMBER"/>
    <property type="match status" value="1"/>
</dbReference>
<feature type="domain" description="Mur ligase N-terminal catalytic" evidence="9">
    <location>
        <begin position="25"/>
        <end position="98"/>
    </location>
</feature>
<dbReference type="GO" id="GO:0071555">
    <property type="term" value="P:cell wall organization"/>
    <property type="evidence" value="ECO:0007669"/>
    <property type="project" value="UniProtKB-KW"/>
</dbReference>
<feature type="binding site" evidence="7">
    <location>
        <position position="181"/>
    </location>
    <ligand>
        <name>UDP-N-acetyl-alpha-D-muramoyl-L-alanyl-D-glutamate</name>
        <dbReference type="ChEBI" id="CHEBI:83900"/>
    </ligand>
</feature>
<keyword evidence="7 12" id="KW-0436">Ligase</keyword>
<feature type="binding site" evidence="7">
    <location>
        <begin position="403"/>
        <end position="406"/>
    </location>
    <ligand>
        <name>meso-2,6-diaminopimelate</name>
        <dbReference type="ChEBI" id="CHEBI:57791"/>
    </ligand>
</feature>
<dbReference type="NCBIfam" id="TIGR01085">
    <property type="entry name" value="murE"/>
    <property type="match status" value="1"/>
</dbReference>
<keyword evidence="7" id="KW-0460">Magnesium</keyword>
<dbReference type="GO" id="GO:0008765">
    <property type="term" value="F:UDP-N-acetylmuramoylalanyl-D-glutamate-2,6-diaminopimelate ligase activity"/>
    <property type="evidence" value="ECO:0007669"/>
    <property type="project" value="UniProtKB-UniRule"/>
</dbReference>
<reference evidence="12 13" key="1">
    <citation type="submission" date="2018-11" db="EMBL/GenBank/DDBJ databases">
        <title>Rufibacter latericius sp. nov., isolated from water in Baiyang Lake.</title>
        <authorList>
            <person name="Yang Y."/>
        </authorList>
    </citation>
    <scope>NUCLEOTIDE SEQUENCE [LARGE SCALE GENOMIC DNA]</scope>
    <source>
        <strain evidence="12 13">MCC P1</strain>
    </source>
</reference>
<evidence type="ECO:0000256" key="2">
    <source>
        <dbReference type="ARBA" id="ARBA00022618"/>
    </source>
</evidence>
<dbReference type="Gene3D" id="3.90.190.20">
    <property type="entry name" value="Mur ligase, C-terminal domain"/>
    <property type="match status" value="1"/>
</dbReference>
<dbReference type="InterPro" id="IPR000713">
    <property type="entry name" value="Mur_ligase_N"/>
</dbReference>
<dbReference type="EC" id="6.3.2.13" evidence="7"/>
<evidence type="ECO:0000259" key="10">
    <source>
        <dbReference type="Pfam" id="PF02875"/>
    </source>
</evidence>
<keyword evidence="13" id="KW-1185">Reference proteome</keyword>
<evidence type="ECO:0000256" key="6">
    <source>
        <dbReference type="ARBA" id="ARBA00023316"/>
    </source>
</evidence>